<keyword evidence="3" id="KW-1185">Reference proteome</keyword>
<accession>A0A8H4PR08</accession>
<dbReference type="Pfam" id="PF00583">
    <property type="entry name" value="Acetyltransf_1"/>
    <property type="match status" value="1"/>
</dbReference>
<name>A0A8H4PR08_9HYPO</name>
<dbReference type="GO" id="GO:0016747">
    <property type="term" value="F:acyltransferase activity, transferring groups other than amino-acyl groups"/>
    <property type="evidence" value="ECO:0007669"/>
    <property type="project" value="InterPro"/>
</dbReference>
<dbReference type="OrthoDB" id="4738875at2759"/>
<dbReference type="EMBL" id="JAAVMX010000005">
    <property type="protein sequence ID" value="KAF4508827.1"/>
    <property type="molecule type" value="Genomic_DNA"/>
</dbReference>
<dbReference type="PROSITE" id="PS51186">
    <property type="entry name" value="GNAT"/>
    <property type="match status" value="1"/>
</dbReference>
<evidence type="ECO:0000313" key="3">
    <source>
        <dbReference type="Proteomes" id="UP000557566"/>
    </source>
</evidence>
<gene>
    <name evidence="2" type="ORF">G6O67_005159</name>
</gene>
<dbReference type="AlphaFoldDB" id="A0A8H4PR08"/>
<proteinExistence type="predicted"/>
<feature type="domain" description="N-acetyltransferase" evidence="1">
    <location>
        <begin position="62"/>
        <end position="220"/>
    </location>
</feature>
<dbReference type="InterPro" id="IPR052523">
    <property type="entry name" value="Trichothecene_AcTrans"/>
</dbReference>
<sequence length="242" mass="26210">MNIRPATSADVPAVARLVLAALADEAPWNSFCPSKALTGGSGCIEFAEAMLRSHLDSQRHRVMVLELSAPKSGTRSGPPIVVSVAVWDTDACRSATERDGPAGRLHENGSHSVFAKMQDKLAALGRACCAGKQTSFAGRGPFLHLDILATRPDYQRHGYAKALVSWGTDYARKTQRPLCVQAASRAYILFSGLEFVDLGPVPLPSDQQNEAAVLKAMMFEPGKCRRRDLMVSVFSRSSPRRV</sequence>
<evidence type="ECO:0000313" key="2">
    <source>
        <dbReference type="EMBL" id="KAF4508827.1"/>
    </source>
</evidence>
<protein>
    <recommendedName>
        <fullName evidence="1">N-acetyltransferase domain-containing protein</fullName>
    </recommendedName>
</protein>
<evidence type="ECO:0000259" key="1">
    <source>
        <dbReference type="PROSITE" id="PS51186"/>
    </source>
</evidence>
<reference evidence="2 3" key="1">
    <citation type="journal article" date="2020" name="Genome Biol. Evol.">
        <title>A new high-quality draft genome assembly of the Chinese cordyceps Ophiocordyceps sinensis.</title>
        <authorList>
            <person name="Shu R."/>
            <person name="Zhang J."/>
            <person name="Meng Q."/>
            <person name="Zhang H."/>
            <person name="Zhou G."/>
            <person name="Li M."/>
            <person name="Wu P."/>
            <person name="Zhao Y."/>
            <person name="Chen C."/>
            <person name="Qin Q."/>
        </authorList>
    </citation>
    <scope>NUCLEOTIDE SEQUENCE [LARGE SCALE GENOMIC DNA]</scope>
    <source>
        <strain evidence="2 3">IOZ07</strain>
    </source>
</reference>
<dbReference type="PANTHER" id="PTHR42791:SF2">
    <property type="entry name" value="N-ACETYLTRANSFERASE DOMAIN-CONTAINING PROTEIN"/>
    <property type="match status" value="1"/>
</dbReference>
<organism evidence="2 3">
    <name type="scientific">Ophiocordyceps sinensis</name>
    <dbReference type="NCBI Taxonomy" id="72228"/>
    <lineage>
        <taxon>Eukaryota</taxon>
        <taxon>Fungi</taxon>
        <taxon>Dikarya</taxon>
        <taxon>Ascomycota</taxon>
        <taxon>Pezizomycotina</taxon>
        <taxon>Sordariomycetes</taxon>
        <taxon>Hypocreomycetidae</taxon>
        <taxon>Hypocreales</taxon>
        <taxon>Ophiocordycipitaceae</taxon>
        <taxon>Ophiocordyceps</taxon>
    </lineage>
</organism>
<dbReference type="InterPro" id="IPR000182">
    <property type="entry name" value="GNAT_dom"/>
</dbReference>
<comment type="caution">
    <text evidence="2">The sequence shown here is derived from an EMBL/GenBank/DDBJ whole genome shotgun (WGS) entry which is preliminary data.</text>
</comment>
<dbReference type="Proteomes" id="UP000557566">
    <property type="component" value="Unassembled WGS sequence"/>
</dbReference>
<dbReference type="PANTHER" id="PTHR42791">
    <property type="entry name" value="GNAT FAMILY ACETYLTRANSFERASE"/>
    <property type="match status" value="1"/>
</dbReference>
<dbReference type="Gene3D" id="3.40.630.30">
    <property type="match status" value="1"/>
</dbReference>
<dbReference type="InterPro" id="IPR016181">
    <property type="entry name" value="Acyl_CoA_acyltransferase"/>
</dbReference>
<dbReference type="CDD" id="cd04301">
    <property type="entry name" value="NAT_SF"/>
    <property type="match status" value="1"/>
</dbReference>
<dbReference type="SUPFAM" id="SSF55729">
    <property type="entry name" value="Acyl-CoA N-acyltransferases (Nat)"/>
    <property type="match status" value="1"/>
</dbReference>